<dbReference type="PROSITE" id="PS00211">
    <property type="entry name" value="ABC_TRANSPORTER_1"/>
    <property type="match status" value="1"/>
</dbReference>
<dbReference type="PANTHER" id="PTHR42781">
    <property type="entry name" value="SPERMIDINE/PUTRESCINE IMPORT ATP-BINDING PROTEIN POTA"/>
    <property type="match status" value="1"/>
</dbReference>
<keyword evidence="4" id="KW-1278">Translocase</keyword>
<evidence type="ECO:0000259" key="5">
    <source>
        <dbReference type="PROSITE" id="PS50893"/>
    </source>
</evidence>
<evidence type="ECO:0000256" key="1">
    <source>
        <dbReference type="ARBA" id="ARBA00022448"/>
    </source>
</evidence>
<feature type="domain" description="ABC transporter" evidence="5">
    <location>
        <begin position="4"/>
        <end position="234"/>
    </location>
</feature>
<gene>
    <name evidence="6" type="ORF">E1963_00605</name>
</gene>
<dbReference type="InterPro" id="IPR027417">
    <property type="entry name" value="P-loop_NTPase"/>
</dbReference>
<dbReference type="InterPro" id="IPR050093">
    <property type="entry name" value="ABC_SmlMolc_Importer"/>
</dbReference>
<dbReference type="AlphaFoldDB" id="A0A4R4FHY1"/>
<reference evidence="6 7" key="1">
    <citation type="journal article" date="2016" name="Nat. Microbiol.">
        <title>The Mouse Intestinal Bacterial Collection (miBC) provides host-specific insight into cultured diversity and functional potential of the gut microbiota.</title>
        <authorList>
            <person name="Lagkouvardos I."/>
            <person name="Pukall R."/>
            <person name="Abt B."/>
            <person name="Foesel B.U."/>
            <person name="Meier-Kolthoff J.P."/>
            <person name="Kumar N."/>
            <person name="Bresciani A."/>
            <person name="Martinez I."/>
            <person name="Just S."/>
            <person name="Ziegler C."/>
            <person name="Brugiroux S."/>
            <person name="Garzetti D."/>
            <person name="Wenning M."/>
            <person name="Bui T.P."/>
            <person name="Wang J."/>
            <person name="Hugenholtz F."/>
            <person name="Plugge C.M."/>
            <person name="Peterson D.A."/>
            <person name="Hornef M.W."/>
            <person name="Baines J.F."/>
            <person name="Smidt H."/>
            <person name="Walter J."/>
            <person name="Kristiansen K."/>
            <person name="Nielsen H.B."/>
            <person name="Haller D."/>
            <person name="Overmann J."/>
            <person name="Stecher B."/>
            <person name="Clavel T."/>
        </authorList>
    </citation>
    <scope>NUCLEOTIDE SEQUENCE [LARGE SCALE GENOMIC DNA]</scope>
    <source>
        <strain evidence="6 7">DSM 28560</strain>
    </source>
</reference>
<evidence type="ECO:0000313" key="7">
    <source>
        <dbReference type="Proteomes" id="UP000295710"/>
    </source>
</evidence>
<protein>
    <submittedName>
        <fullName evidence="6">ABC transporter ATP-binding protein</fullName>
    </submittedName>
</protein>
<comment type="caution">
    <text evidence="6">The sequence shown here is derived from an EMBL/GenBank/DDBJ whole genome shotgun (WGS) entry which is preliminary data.</text>
</comment>
<dbReference type="InterPro" id="IPR017871">
    <property type="entry name" value="ABC_transporter-like_CS"/>
</dbReference>
<dbReference type="InterPro" id="IPR003439">
    <property type="entry name" value="ABC_transporter-like_ATP-bd"/>
</dbReference>
<dbReference type="GO" id="GO:0043190">
    <property type="term" value="C:ATP-binding cassette (ABC) transporter complex"/>
    <property type="evidence" value="ECO:0007669"/>
    <property type="project" value="InterPro"/>
</dbReference>
<keyword evidence="3 6" id="KW-0067">ATP-binding</keyword>
<name>A0A4R4FHY1_9FIRM</name>
<evidence type="ECO:0000313" key="6">
    <source>
        <dbReference type="EMBL" id="TDA23285.1"/>
    </source>
</evidence>
<keyword evidence="2" id="KW-0547">Nucleotide-binding</keyword>
<sequence length="337" mass="38478">MSYIELKNIEKSFENKEVLKDVSLSIEKGEFVTFLGSSGCGKTTLLRCLVGLENVDSGSIYLDGQDITHVSAQMRGVSMIFQQYCLFPTMNLFDNVSFGLRMKKIPRKEIEERVNDVMTIVDMQDHLDKYPYQLSGGEQQRAALARGLIMNPKVLLLDEPFSAIDAKLRKELQLYLKKIHRKLNMTSVFVTHDQEEAMRMSDTIHLFHDGVLEQTGKPNDIYLHPNSVYAAGFIGSYNLIPEELLSKTNKKTCRRYAIRPEVIEMSKKVYVQSDEYEYLEGIITNQIAQGSVARTVITINSNIEISADSISQENFSYQIGEYVYLRVPKKDIVKLSR</sequence>
<dbReference type="Pfam" id="PF08402">
    <property type="entry name" value="TOBE_2"/>
    <property type="match status" value="1"/>
</dbReference>
<dbReference type="PROSITE" id="PS50893">
    <property type="entry name" value="ABC_TRANSPORTER_2"/>
    <property type="match status" value="1"/>
</dbReference>
<dbReference type="RefSeq" id="WP_132273935.1">
    <property type="nucleotide sequence ID" value="NZ_JAOBST010000008.1"/>
</dbReference>
<accession>A0A4R4FHY1</accession>
<evidence type="ECO:0000256" key="2">
    <source>
        <dbReference type="ARBA" id="ARBA00022741"/>
    </source>
</evidence>
<dbReference type="GO" id="GO:0005524">
    <property type="term" value="F:ATP binding"/>
    <property type="evidence" value="ECO:0007669"/>
    <property type="project" value="UniProtKB-KW"/>
</dbReference>
<dbReference type="InterPro" id="IPR003593">
    <property type="entry name" value="AAA+_ATPase"/>
</dbReference>
<organism evidence="6 7">
    <name type="scientific">Extibacter muris</name>
    <dbReference type="NCBI Taxonomy" id="1796622"/>
    <lineage>
        <taxon>Bacteria</taxon>
        <taxon>Bacillati</taxon>
        <taxon>Bacillota</taxon>
        <taxon>Clostridia</taxon>
        <taxon>Lachnospirales</taxon>
        <taxon>Lachnospiraceae</taxon>
        <taxon>Extibacter</taxon>
    </lineage>
</organism>
<dbReference type="GO" id="GO:0022857">
    <property type="term" value="F:transmembrane transporter activity"/>
    <property type="evidence" value="ECO:0007669"/>
    <property type="project" value="InterPro"/>
</dbReference>
<dbReference type="SUPFAM" id="SSF50331">
    <property type="entry name" value="MOP-like"/>
    <property type="match status" value="1"/>
</dbReference>
<proteinExistence type="predicted"/>
<dbReference type="SUPFAM" id="SSF52540">
    <property type="entry name" value="P-loop containing nucleoside triphosphate hydrolases"/>
    <property type="match status" value="1"/>
</dbReference>
<dbReference type="FunFam" id="3.40.50.300:FF:000133">
    <property type="entry name" value="Spermidine/putrescine import ATP-binding protein PotA"/>
    <property type="match status" value="1"/>
</dbReference>
<dbReference type="SMART" id="SM00382">
    <property type="entry name" value="AAA"/>
    <property type="match status" value="1"/>
</dbReference>
<keyword evidence="1" id="KW-0813">Transport</keyword>
<dbReference type="Pfam" id="PF00005">
    <property type="entry name" value="ABC_tran"/>
    <property type="match status" value="1"/>
</dbReference>
<dbReference type="EMBL" id="SMMX01000001">
    <property type="protein sequence ID" value="TDA23285.1"/>
    <property type="molecule type" value="Genomic_DNA"/>
</dbReference>
<dbReference type="Gene3D" id="3.40.50.300">
    <property type="entry name" value="P-loop containing nucleotide triphosphate hydrolases"/>
    <property type="match status" value="1"/>
</dbReference>
<dbReference type="InterPro" id="IPR008995">
    <property type="entry name" value="Mo/tungstate-bd_C_term_dom"/>
</dbReference>
<dbReference type="InterPro" id="IPR013611">
    <property type="entry name" value="Transp-assoc_OB_typ2"/>
</dbReference>
<dbReference type="GO" id="GO:0016887">
    <property type="term" value="F:ATP hydrolysis activity"/>
    <property type="evidence" value="ECO:0007669"/>
    <property type="project" value="InterPro"/>
</dbReference>
<dbReference type="Proteomes" id="UP000295710">
    <property type="component" value="Unassembled WGS sequence"/>
</dbReference>
<keyword evidence="7" id="KW-1185">Reference proteome</keyword>
<evidence type="ECO:0000256" key="3">
    <source>
        <dbReference type="ARBA" id="ARBA00022840"/>
    </source>
</evidence>
<evidence type="ECO:0000256" key="4">
    <source>
        <dbReference type="ARBA" id="ARBA00022967"/>
    </source>
</evidence>
<dbReference type="PANTHER" id="PTHR42781:SF4">
    <property type="entry name" value="SPERMIDINE_PUTRESCINE IMPORT ATP-BINDING PROTEIN POTA"/>
    <property type="match status" value="1"/>
</dbReference>